<dbReference type="GO" id="GO:0032580">
    <property type="term" value="C:Golgi cisterna membrane"/>
    <property type="evidence" value="ECO:0007669"/>
    <property type="project" value="UniProtKB-SubCell"/>
</dbReference>
<evidence type="ECO:0000256" key="11">
    <source>
        <dbReference type="ARBA" id="ARBA00023180"/>
    </source>
</evidence>
<dbReference type="InterPro" id="IPR031481">
    <property type="entry name" value="Glyco_tran_10_N"/>
</dbReference>
<dbReference type="EC" id="2.4.1.-" evidence="12"/>
<proteinExistence type="inferred from homology"/>
<evidence type="ECO:0000313" key="15">
    <source>
        <dbReference type="EnsemblMetazoa" id="PPA26317.1"/>
    </source>
</evidence>
<reference evidence="15" key="2">
    <citation type="submission" date="2022-06" db="UniProtKB">
        <authorList>
            <consortium name="EnsemblMetazoa"/>
        </authorList>
    </citation>
    <scope>IDENTIFICATION</scope>
    <source>
        <strain evidence="15">PS312</strain>
    </source>
</reference>
<evidence type="ECO:0000256" key="9">
    <source>
        <dbReference type="ARBA" id="ARBA00023034"/>
    </source>
</evidence>
<keyword evidence="7" id="KW-0735">Signal-anchor</keyword>
<gene>
    <name evidence="15" type="primary">WBGene00115871</name>
</gene>
<dbReference type="Proteomes" id="UP000005239">
    <property type="component" value="Unassembled WGS sequence"/>
</dbReference>
<evidence type="ECO:0000259" key="13">
    <source>
        <dbReference type="Pfam" id="PF00852"/>
    </source>
</evidence>
<dbReference type="InterPro" id="IPR001503">
    <property type="entry name" value="Glyco_trans_10"/>
</dbReference>
<dbReference type="SUPFAM" id="SSF53756">
    <property type="entry name" value="UDP-Glycosyltransferase/glycogen phosphorylase"/>
    <property type="match status" value="1"/>
</dbReference>
<dbReference type="Pfam" id="PF17039">
    <property type="entry name" value="Glyco_tran_10_N"/>
    <property type="match status" value="1"/>
</dbReference>
<keyword evidence="16" id="KW-1185">Reference proteome</keyword>
<keyword evidence="6 12" id="KW-0812">Transmembrane</keyword>
<keyword evidence="10 12" id="KW-0472">Membrane</keyword>
<keyword evidence="8 12" id="KW-1133">Transmembrane helix</keyword>
<dbReference type="Pfam" id="PF00852">
    <property type="entry name" value="Glyco_transf_10"/>
    <property type="match status" value="1"/>
</dbReference>
<dbReference type="InterPro" id="IPR055270">
    <property type="entry name" value="Glyco_tran_10_C"/>
</dbReference>
<keyword evidence="5 12" id="KW-0808">Transferase</keyword>
<evidence type="ECO:0000256" key="4">
    <source>
        <dbReference type="ARBA" id="ARBA00022676"/>
    </source>
</evidence>
<evidence type="ECO:0000313" key="16">
    <source>
        <dbReference type="Proteomes" id="UP000005239"/>
    </source>
</evidence>
<comment type="pathway">
    <text evidence="2">Protein modification; protein glycosylation.</text>
</comment>
<dbReference type="PANTHER" id="PTHR48438:SF1">
    <property type="entry name" value="ALPHA-(1,3)-FUCOSYLTRANSFERASE C-RELATED"/>
    <property type="match status" value="1"/>
</dbReference>
<organism evidence="15 16">
    <name type="scientific">Pristionchus pacificus</name>
    <name type="common">Parasitic nematode worm</name>
    <dbReference type="NCBI Taxonomy" id="54126"/>
    <lineage>
        <taxon>Eukaryota</taxon>
        <taxon>Metazoa</taxon>
        <taxon>Ecdysozoa</taxon>
        <taxon>Nematoda</taxon>
        <taxon>Chromadorea</taxon>
        <taxon>Rhabditida</taxon>
        <taxon>Rhabditina</taxon>
        <taxon>Diplogasteromorpha</taxon>
        <taxon>Diplogasteroidea</taxon>
        <taxon>Neodiplogasteridae</taxon>
        <taxon>Pristionchus</taxon>
    </lineage>
</organism>
<keyword evidence="9 12" id="KW-0333">Golgi apparatus</keyword>
<accession>A0A8R1YLL3</accession>
<dbReference type="FunFam" id="3.40.50.11660:FF:000002">
    <property type="entry name" value="Alpha-(1,3)-fucosyltransferase"/>
    <property type="match status" value="1"/>
</dbReference>
<evidence type="ECO:0000256" key="8">
    <source>
        <dbReference type="ARBA" id="ARBA00022989"/>
    </source>
</evidence>
<protein>
    <recommendedName>
        <fullName evidence="12">Fucosyltransferase</fullName>
        <ecNumber evidence="12">2.4.1.-</ecNumber>
    </recommendedName>
</protein>
<evidence type="ECO:0000256" key="6">
    <source>
        <dbReference type="ARBA" id="ARBA00022692"/>
    </source>
</evidence>
<dbReference type="EnsemblMetazoa" id="PPA26317.1">
    <property type="protein sequence ID" value="PPA26317.1"/>
    <property type="gene ID" value="WBGene00115871"/>
</dbReference>
<sequence length="425" mass="49405">IFDFLRCFAGFNFISFTNASSRQTNQCASFKAKGDEKSEERRMAVSRPVQRGCFCLLICTLIYLIVSWTSSSRFSTMRMQRLADDVPVRPPRKPVLIYAATKFFKMDVTSERFLSKCSSKDWCSVSEDSRDLTRADAVLFHNADFDMSYKGKVYQKRNPDIPYVLWSLESPANDVFRPQNNFINWTMTYRRAADVWYPYGRIERRKESITVDYEQIWSSKNQSLPPSTLLFSNCFAVNGRTIMITRLEDLGLKVDKWGKCGRVPPKCDGVELQGDKCVVDLIKPYKFYLAFENSNCVDYVTEKFYETLRSRYAVPVVLNRKIYEDLGIPSSAFLALNDYASTTDAVKEINRIASDKRGYLEYHKWRETYEVIPEHNDVTGFCDLCRKLASRSQLSPKDRMASRKSYKSVQDWHFNDMCDNSFSFN</sequence>
<dbReference type="Gene3D" id="3.40.50.11660">
    <property type="entry name" value="Glycosyl transferase family 10, C-terminal domain"/>
    <property type="match status" value="1"/>
</dbReference>
<keyword evidence="11" id="KW-0325">Glycoprotein</keyword>
<dbReference type="OrthoDB" id="5912041at2759"/>
<feature type="domain" description="Fucosyltransferase N-terminal" evidence="14">
    <location>
        <begin position="94"/>
        <end position="200"/>
    </location>
</feature>
<comment type="subcellular location">
    <subcellularLocation>
        <location evidence="1 12">Golgi apparatus</location>
        <location evidence="1 12">Golgi stack membrane</location>
        <topology evidence="1 12">Single-pass type II membrane protein</topology>
    </subcellularLocation>
</comment>
<evidence type="ECO:0000259" key="14">
    <source>
        <dbReference type="Pfam" id="PF17039"/>
    </source>
</evidence>
<accession>A0A2A6BGH6</accession>
<evidence type="ECO:0000256" key="7">
    <source>
        <dbReference type="ARBA" id="ARBA00022968"/>
    </source>
</evidence>
<evidence type="ECO:0000256" key="10">
    <source>
        <dbReference type="ARBA" id="ARBA00023136"/>
    </source>
</evidence>
<feature type="domain" description="Fucosyltransferase C-terminal" evidence="13">
    <location>
        <begin position="228"/>
        <end position="412"/>
    </location>
</feature>
<keyword evidence="4 12" id="KW-0328">Glycosyltransferase</keyword>
<reference evidence="16" key="1">
    <citation type="journal article" date="2008" name="Nat. Genet.">
        <title>The Pristionchus pacificus genome provides a unique perspective on nematode lifestyle and parasitism.</title>
        <authorList>
            <person name="Dieterich C."/>
            <person name="Clifton S.W."/>
            <person name="Schuster L.N."/>
            <person name="Chinwalla A."/>
            <person name="Delehaunty K."/>
            <person name="Dinkelacker I."/>
            <person name="Fulton L."/>
            <person name="Fulton R."/>
            <person name="Godfrey J."/>
            <person name="Minx P."/>
            <person name="Mitreva M."/>
            <person name="Roeseler W."/>
            <person name="Tian H."/>
            <person name="Witte H."/>
            <person name="Yang S.P."/>
            <person name="Wilson R.K."/>
            <person name="Sommer R.J."/>
        </authorList>
    </citation>
    <scope>NUCLEOTIDE SEQUENCE [LARGE SCALE GENOMIC DNA]</scope>
    <source>
        <strain evidence="16">PS312</strain>
    </source>
</reference>
<evidence type="ECO:0000256" key="2">
    <source>
        <dbReference type="ARBA" id="ARBA00004922"/>
    </source>
</evidence>
<evidence type="ECO:0000256" key="1">
    <source>
        <dbReference type="ARBA" id="ARBA00004447"/>
    </source>
</evidence>
<comment type="similarity">
    <text evidence="3 12">Belongs to the glycosyltransferase 10 family.</text>
</comment>
<evidence type="ECO:0000256" key="12">
    <source>
        <dbReference type="RuleBase" id="RU003832"/>
    </source>
</evidence>
<name>A0A2A6BGH6_PRIPA</name>
<evidence type="ECO:0000256" key="5">
    <source>
        <dbReference type="ARBA" id="ARBA00022679"/>
    </source>
</evidence>
<dbReference type="GO" id="GO:0008417">
    <property type="term" value="F:fucosyltransferase activity"/>
    <property type="evidence" value="ECO:0007669"/>
    <property type="project" value="InterPro"/>
</dbReference>
<dbReference type="AlphaFoldDB" id="A0A2A6BGH6"/>
<feature type="transmembrane region" description="Helical" evidence="12">
    <location>
        <begin position="51"/>
        <end position="70"/>
    </location>
</feature>
<evidence type="ECO:0000256" key="3">
    <source>
        <dbReference type="ARBA" id="ARBA00008919"/>
    </source>
</evidence>
<dbReference type="InterPro" id="IPR038577">
    <property type="entry name" value="GT10-like_C_sf"/>
</dbReference>
<dbReference type="PANTHER" id="PTHR48438">
    <property type="entry name" value="ALPHA-(1,3)-FUCOSYLTRANSFERASE C-RELATED"/>
    <property type="match status" value="1"/>
</dbReference>